<accession>A0A7Y0GB75</accession>
<comment type="caution">
    <text evidence="2">The sequence shown here is derived from an EMBL/GenBank/DDBJ whole genome shotgun (WGS) entry which is preliminary data.</text>
</comment>
<keyword evidence="1" id="KW-1133">Transmembrane helix</keyword>
<feature type="transmembrane region" description="Helical" evidence="1">
    <location>
        <begin position="107"/>
        <end position="130"/>
    </location>
</feature>
<keyword evidence="1" id="KW-0472">Membrane</keyword>
<dbReference type="AlphaFoldDB" id="A0A7Y0GB75"/>
<dbReference type="Pfam" id="PF11188">
    <property type="entry name" value="DUF2975"/>
    <property type="match status" value="1"/>
</dbReference>
<dbReference type="InterPro" id="IPR021354">
    <property type="entry name" value="DUF2975"/>
</dbReference>
<evidence type="ECO:0000313" key="2">
    <source>
        <dbReference type="EMBL" id="NML94704.1"/>
    </source>
</evidence>
<feature type="transmembrane region" description="Helical" evidence="1">
    <location>
        <begin position="12"/>
        <end position="41"/>
    </location>
</feature>
<evidence type="ECO:0000256" key="1">
    <source>
        <dbReference type="SAM" id="Phobius"/>
    </source>
</evidence>
<feature type="transmembrane region" description="Helical" evidence="1">
    <location>
        <begin position="142"/>
        <end position="162"/>
    </location>
</feature>
<organism evidence="2 3">
    <name type="scientific">Novosphingobium olei</name>
    <dbReference type="NCBI Taxonomy" id="2728851"/>
    <lineage>
        <taxon>Bacteria</taxon>
        <taxon>Pseudomonadati</taxon>
        <taxon>Pseudomonadota</taxon>
        <taxon>Alphaproteobacteria</taxon>
        <taxon>Sphingomonadales</taxon>
        <taxon>Sphingomonadaceae</taxon>
        <taxon>Novosphingobium</taxon>
    </lineage>
</organism>
<gene>
    <name evidence="2" type="ORF">HHL27_13600</name>
</gene>
<dbReference type="RefSeq" id="WP_169493958.1">
    <property type="nucleotide sequence ID" value="NZ_AP029021.1"/>
</dbReference>
<name>A0A7Y0GB75_9SPHN</name>
<sequence length="176" mass="18318">MKLRPKDPLLAAASGIALLGQGLSVVVAGATLIAAPVLFFLRDQVLTALSSEAGHAMPGSTVVAIALILLLVAAMAICAFVFLRHLRRIIDSVGHGDPFAPVNARRLAAMAWLTLAIEGLSIPVGGIGQWLAATIKDATSDFGISVGGVLLALILFILARVFREGARMRDDLEGTV</sequence>
<proteinExistence type="predicted"/>
<keyword evidence="3" id="KW-1185">Reference proteome</keyword>
<feature type="transmembrane region" description="Helical" evidence="1">
    <location>
        <begin position="61"/>
        <end position="86"/>
    </location>
</feature>
<dbReference type="EMBL" id="JABBGM010000005">
    <property type="protein sequence ID" value="NML94704.1"/>
    <property type="molecule type" value="Genomic_DNA"/>
</dbReference>
<keyword evidence="1" id="KW-0812">Transmembrane</keyword>
<protein>
    <submittedName>
        <fullName evidence="2">DUF2975 domain-containing protein</fullName>
    </submittedName>
</protein>
<reference evidence="2 3" key="1">
    <citation type="submission" date="2020-04" db="EMBL/GenBank/DDBJ databases">
        <title>Novosphingobium sp. TW-4 isolated from soil.</title>
        <authorList>
            <person name="Dahal R.H."/>
            <person name="Chaudhary D.K."/>
        </authorList>
    </citation>
    <scope>NUCLEOTIDE SEQUENCE [LARGE SCALE GENOMIC DNA]</scope>
    <source>
        <strain evidence="2 3">TW-4</strain>
    </source>
</reference>
<dbReference type="Proteomes" id="UP000583556">
    <property type="component" value="Unassembled WGS sequence"/>
</dbReference>
<evidence type="ECO:0000313" key="3">
    <source>
        <dbReference type="Proteomes" id="UP000583556"/>
    </source>
</evidence>